<evidence type="ECO:0000259" key="1">
    <source>
        <dbReference type="SMART" id="SM00644"/>
    </source>
</evidence>
<dbReference type="GO" id="GO:0009253">
    <property type="term" value="P:peptidoglycan catabolic process"/>
    <property type="evidence" value="ECO:0007669"/>
    <property type="project" value="InterPro"/>
</dbReference>
<dbReference type="EMBL" id="CP001154">
    <property type="protein sequence ID" value="ACO74149.1"/>
    <property type="molecule type" value="Genomic_DNA"/>
</dbReference>
<sequence>MTRPIDLIVIHCAATPDGVRLARGTQPATAVIDGWHASRGFHRSEAARRAFNPALAAIGYHFVIDCDGTLDSGRAEDETGAHAAGHNARSLGICLAGTGRFTPAQWQSLSTLVRSLRARHPAARLCGHRDLSPDRNGDGVVSPAEWTKTCPGFSVADWLAAGMRPAATAVTE</sequence>
<evidence type="ECO:0000259" key="2">
    <source>
        <dbReference type="SMART" id="SM00701"/>
    </source>
</evidence>
<reference evidence="3 4" key="1">
    <citation type="journal article" date="2009" name="PLoS Genet.">
        <title>The complete genome and proteome of Laribacter hongkongensis reveal potential mechanisms for adaptations to different temperatures and habitats.</title>
        <authorList>
            <person name="Woo P.C."/>
            <person name="Lau S.K."/>
            <person name="Tse H."/>
            <person name="Teng J.L."/>
            <person name="Curreem S.O."/>
            <person name="Tsang A.K."/>
            <person name="Fan R.Y."/>
            <person name="Wong G.K."/>
            <person name="Huang Y."/>
            <person name="Loman N.J."/>
            <person name="Snyder L.A."/>
            <person name="Cai J.J."/>
            <person name="Huang J.D."/>
            <person name="Mak W."/>
            <person name="Pallen M.J."/>
            <person name="Lok S."/>
            <person name="Yuen K.Y."/>
        </authorList>
    </citation>
    <scope>NUCLEOTIDE SEQUENCE [LARGE SCALE GENOMIC DNA]</scope>
    <source>
        <strain evidence="3 4">HLHK9</strain>
    </source>
</reference>
<dbReference type="AlphaFoldDB" id="C1D6P2"/>
<organism evidence="3 4">
    <name type="scientific">Laribacter hongkongensis (strain HLHK9)</name>
    <dbReference type="NCBI Taxonomy" id="557598"/>
    <lineage>
        <taxon>Bacteria</taxon>
        <taxon>Pseudomonadati</taxon>
        <taxon>Pseudomonadota</taxon>
        <taxon>Betaproteobacteria</taxon>
        <taxon>Neisseriales</taxon>
        <taxon>Aquaspirillaceae</taxon>
        <taxon>Laribacter</taxon>
    </lineage>
</organism>
<dbReference type="GO" id="GO:0008270">
    <property type="term" value="F:zinc ion binding"/>
    <property type="evidence" value="ECO:0007669"/>
    <property type="project" value="InterPro"/>
</dbReference>
<dbReference type="Pfam" id="PF01510">
    <property type="entry name" value="Amidase_2"/>
    <property type="match status" value="1"/>
</dbReference>
<dbReference type="Proteomes" id="UP000002010">
    <property type="component" value="Chromosome"/>
</dbReference>
<feature type="domain" description="Peptidoglycan recognition protein family" evidence="2">
    <location>
        <begin position="12"/>
        <end position="132"/>
    </location>
</feature>
<protein>
    <submittedName>
        <fullName evidence="3">Putative N-acetylmuramoyl-L-alanine amidase</fullName>
    </submittedName>
</protein>
<dbReference type="InterPro" id="IPR006619">
    <property type="entry name" value="PGRP_domain_met/bac"/>
</dbReference>
<dbReference type="KEGG" id="lhk:LHK_01157"/>
<dbReference type="PROSITE" id="PS00018">
    <property type="entry name" value="EF_HAND_1"/>
    <property type="match status" value="1"/>
</dbReference>
<dbReference type="RefSeq" id="WP_012696639.1">
    <property type="nucleotide sequence ID" value="NC_012559.1"/>
</dbReference>
<evidence type="ECO:0000313" key="3">
    <source>
        <dbReference type="EMBL" id="ACO74149.1"/>
    </source>
</evidence>
<proteinExistence type="predicted"/>
<dbReference type="InterPro" id="IPR002502">
    <property type="entry name" value="Amidase_domain"/>
</dbReference>
<dbReference type="CDD" id="cd06583">
    <property type="entry name" value="PGRP"/>
    <property type="match status" value="1"/>
</dbReference>
<dbReference type="InterPro" id="IPR018247">
    <property type="entry name" value="EF_Hand_1_Ca_BS"/>
</dbReference>
<dbReference type="GeneID" id="75109288"/>
<keyword evidence="4" id="KW-1185">Reference proteome</keyword>
<dbReference type="GO" id="GO:0008745">
    <property type="term" value="F:N-acetylmuramoyl-L-alanine amidase activity"/>
    <property type="evidence" value="ECO:0007669"/>
    <property type="project" value="InterPro"/>
</dbReference>
<dbReference type="SMART" id="SM00644">
    <property type="entry name" value="Ami_2"/>
    <property type="match status" value="1"/>
</dbReference>
<feature type="domain" description="N-acetylmuramoyl-L-alanine amidase" evidence="1">
    <location>
        <begin position="1"/>
        <end position="140"/>
    </location>
</feature>
<accession>C1D6P2</accession>
<name>C1D6P2_LARHH</name>
<dbReference type="SUPFAM" id="SSF55846">
    <property type="entry name" value="N-acetylmuramoyl-L-alanine amidase-like"/>
    <property type="match status" value="1"/>
</dbReference>
<evidence type="ECO:0000313" key="4">
    <source>
        <dbReference type="Proteomes" id="UP000002010"/>
    </source>
</evidence>
<dbReference type="eggNOG" id="COG3023">
    <property type="taxonomic scope" value="Bacteria"/>
</dbReference>
<dbReference type="InterPro" id="IPR036505">
    <property type="entry name" value="Amidase/PGRP_sf"/>
</dbReference>
<dbReference type="SMART" id="SM00701">
    <property type="entry name" value="PGRP"/>
    <property type="match status" value="1"/>
</dbReference>
<dbReference type="STRING" id="557598.LHK_01157"/>
<dbReference type="HOGENOM" id="CLU_079366_1_0_4"/>
<dbReference type="Gene3D" id="3.40.80.10">
    <property type="entry name" value="Peptidoglycan recognition protein-like"/>
    <property type="match status" value="1"/>
</dbReference>
<gene>
    <name evidence="3" type="ordered locus">LHK_01157</name>
</gene>